<sequence>MQYMHDCNSKHIVSFYGAFMNEGDISICMEYMDVGSLDKIYKKNGPIPIDILGKIAYAVVDGLIYLYDNHRIIHRDVKPSNILVNSSGQIKICDFGVSGQLINSIADTFVGTSSYMSPERIQGSPYSVKSDVWSVGIALMELALGRFPFPPEGNPLSIFELLQHIVHEPVPTLPPGRFSHDFEDFVNKCLIKDVQLRATPGELMAHPFMQWAAAEKVDLERWAQTVRR</sequence>
<accession>A0A433Q2D1</accession>
<dbReference type="SUPFAM" id="SSF56112">
    <property type="entry name" value="Protein kinase-like (PK-like)"/>
    <property type="match status" value="1"/>
</dbReference>
<dbReference type="EMBL" id="RBNJ01017816">
    <property type="protein sequence ID" value="RUS23965.1"/>
    <property type="molecule type" value="Genomic_DNA"/>
</dbReference>
<dbReference type="InterPro" id="IPR000719">
    <property type="entry name" value="Prot_kinase_dom"/>
</dbReference>
<name>A0A433Q2D1_9FUNG</name>
<dbReference type="InterPro" id="IPR008271">
    <property type="entry name" value="Ser/Thr_kinase_AS"/>
</dbReference>
<dbReference type="FunFam" id="1.10.510.10:FF:000921">
    <property type="entry name" value="Serine/threonine-protein kinase STE7"/>
    <property type="match status" value="1"/>
</dbReference>
<keyword evidence="6" id="KW-0067">ATP-binding</keyword>
<dbReference type="PANTHER" id="PTHR47448:SF1">
    <property type="entry name" value="SERINE_THREONINE-PROTEIN KINASE STE7 HOMOLOG"/>
    <property type="match status" value="1"/>
</dbReference>
<keyword evidence="4" id="KW-0547">Nucleotide-binding</keyword>
<dbReference type="PROSITE" id="PS00108">
    <property type="entry name" value="PROTEIN_KINASE_ST"/>
    <property type="match status" value="1"/>
</dbReference>
<organism evidence="9 10">
    <name type="scientific">Jimgerdemannia flammicorona</name>
    <dbReference type="NCBI Taxonomy" id="994334"/>
    <lineage>
        <taxon>Eukaryota</taxon>
        <taxon>Fungi</taxon>
        <taxon>Fungi incertae sedis</taxon>
        <taxon>Mucoromycota</taxon>
        <taxon>Mucoromycotina</taxon>
        <taxon>Endogonomycetes</taxon>
        <taxon>Endogonales</taxon>
        <taxon>Endogonaceae</taxon>
        <taxon>Jimgerdemannia</taxon>
    </lineage>
</organism>
<dbReference type="Gene3D" id="3.30.200.20">
    <property type="entry name" value="Phosphorylase Kinase, domain 1"/>
    <property type="match status" value="1"/>
</dbReference>
<keyword evidence="2" id="KW-0597">Phosphoprotein</keyword>
<protein>
    <submittedName>
        <fullName evidence="9">Kinase-like domain-containing protein</fullName>
    </submittedName>
</protein>
<keyword evidence="1" id="KW-0723">Serine/threonine-protein kinase</keyword>
<dbReference type="Pfam" id="PF00069">
    <property type="entry name" value="Pkinase"/>
    <property type="match status" value="1"/>
</dbReference>
<comment type="similarity">
    <text evidence="7">Belongs to the protein kinase superfamily. STE Ser/Thr protein kinase family. MAP kinase kinase subfamily.</text>
</comment>
<evidence type="ECO:0000256" key="1">
    <source>
        <dbReference type="ARBA" id="ARBA00022527"/>
    </source>
</evidence>
<dbReference type="SMART" id="SM00220">
    <property type="entry name" value="S_TKc"/>
    <property type="match status" value="1"/>
</dbReference>
<evidence type="ECO:0000256" key="5">
    <source>
        <dbReference type="ARBA" id="ARBA00022777"/>
    </source>
</evidence>
<dbReference type="GO" id="GO:0004708">
    <property type="term" value="F:MAP kinase kinase activity"/>
    <property type="evidence" value="ECO:0007669"/>
    <property type="project" value="UniProtKB-ARBA"/>
</dbReference>
<comment type="caution">
    <text evidence="9">The sequence shown here is derived from an EMBL/GenBank/DDBJ whole genome shotgun (WGS) entry which is preliminary data.</text>
</comment>
<evidence type="ECO:0000259" key="8">
    <source>
        <dbReference type="PROSITE" id="PS50011"/>
    </source>
</evidence>
<feature type="domain" description="Protein kinase" evidence="8">
    <location>
        <begin position="1"/>
        <end position="209"/>
    </location>
</feature>
<evidence type="ECO:0000256" key="7">
    <source>
        <dbReference type="ARBA" id="ARBA00038035"/>
    </source>
</evidence>
<evidence type="ECO:0000256" key="2">
    <source>
        <dbReference type="ARBA" id="ARBA00022553"/>
    </source>
</evidence>
<dbReference type="AlphaFoldDB" id="A0A433Q2D1"/>
<evidence type="ECO:0000256" key="6">
    <source>
        <dbReference type="ARBA" id="ARBA00022840"/>
    </source>
</evidence>
<dbReference type="InterPro" id="IPR050915">
    <property type="entry name" value="MAP_kinase_kinase"/>
</dbReference>
<gene>
    <name evidence="9" type="ORF">BC938DRAFT_474331</name>
</gene>
<evidence type="ECO:0000313" key="9">
    <source>
        <dbReference type="EMBL" id="RUS23965.1"/>
    </source>
</evidence>
<keyword evidence="3" id="KW-0808">Transferase</keyword>
<dbReference type="Gene3D" id="1.10.510.10">
    <property type="entry name" value="Transferase(Phosphotransferase) domain 1"/>
    <property type="match status" value="1"/>
</dbReference>
<reference evidence="9 10" key="1">
    <citation type="journal article" date="2018" name="New Phytol.">
        <title>Phylogenomics of Endogonaceae and evolution of mycorrhizas within Mucoromycota.</title>
        <authorList>
            <person name="Chang Y."/>
            <person name="Desiro A."/>
            <person name="Na H."/>
            <person name="Sandor L."/>
            <person name="Lipzen A."/>
            <person name="Clum A."/>
            <person name="Barry K."/>
            <person name="Grigoriev I.V."/>
            <person name="Martin F.M."/>
            <person name="Stajich J.E."/>
            <person name="Smith M.E."/>
            <person name="Bonito G."/>
            <person name="Spatafora J.W."/>
        </authorList>
    </citation>
    <scope>NUCLEOTIDE SEQUENCE [LARGE SCALE GENOMIC DNA]</scope>
    <source>
        <strain evidence="9 10">AD002</strain>
    </source>
</reference>
<evidence type="ECO:0000256" key="4">
    <source>
        <dbReference type="ARBA" id="ARBA00022741"/>
    </source>
</evidence>
<dbReference type="PROSITE" id="PS50011">
    <property type="entry name" value="PROTEIN_KINASE_DOM"/>
    <property type="match status" value="1"/>
</dbReference>
<dbReference type="InterPro" id="IPR011009">
    <property type="entry name" value="Kinase-like_dom_sf"/>
</dbReference>
<dbReference type="PIRSF" id="PIRSF000654">
    <property type="entry name" value="Integrin-linked_kinase"/>
    <property type="match status" value="1"/>
</dbReference>
<dbReference type="Proteomes" id="UP000274822">
    <property type="component" value="Unassembled WGS sequence"/>
</dbReference>
<evidence type="ECO:0000313" key="10">
    <source>
        <dbReference type="Proteomes" id="UP000274822"/>
    </source>
</evidence>
<evidence type="ECO:0000256" key="3">
    <source>
        <dbReference type="ARBA" id="ARBA00022679"/>
    </source>
</evidence>
<dbReference type="PANTHER" id="PTHR47448">
    <property type="entry name" value="DUAL SPECIFICITY MITOGEN-ACTIVATED PROTEIN KINASE KINASE DSOR1-LIKE PROTEIN"/>
    <property type="match status" value="1"/>
</dbReference>
<dbReference type="GO" id="GO:0071507">
    <property type="term" value="P:pheromone response MAPK cascade"/>
    <property type="evidence" value="ECO:0007669"/>
    <property type="project" value="UniProtKB-ARBA"/>
</dbReference>
<proteinExistence type="inferred from homology"/>
<dbReference type="GO" id="GO:0004674">
    <property type="term" value="F:protein serine/threonine kinase activity"/>
    <property type="evidence" value="ECO:0007669"/>
    <property type="project" value="UniProtKB-KW"/>
</dbReference>
<keyword evidence="10" id="KW-1185">Reference proteome</keyword>
<dbReference type="GO" id="GO:0005524">
    <property type="term" value="F:ATP binding"/>
    <property type="evidence" value="ECO:0007669"/>
    <property type="project" value="UniProtKB-KW"/>
</dbReference>
<keyword evidence="5 9" id="KW-0418">Kinase</keyword>